<dbReference type="SUPFAM" id="SSF81324">
    <property type="entry name" value="Voltage-gated potassium channels"/>
    <property type="match status" value="1"/>
</dbReference>
<comment type="subcellular location">
    <subcellularLocation>
        <location evidence="1">Cell membrane</location>
        <topology evidence="1">Multi-pass membrane protein</topology>
    </subcellularLocation>
</comment>
<dbReference type="RefSeq" id="WP_353929137.1">
    <property type="nucleotide sequence ID" value="NZ_CP150886.1"/>
</dbReference>
<feature type="domain" description="RCK N-terminal" evidence="4">
    <location>
        <begin position="112"/>
        <end position="218"/>
    </location>
</feature>
<dbReference type="InterPro" id="IPR050721">
    <property type="entry name" value="Trk_Ktr_HKT_K-transport"/>
</dbReference>
<evidence type="ECO:0000259" key="4">
    <source>
        <dbReference type="Pfam" id="PF22614"/>
    </source>
</evidence>
<dbReference type="PANTHER" id="PTHR43833">
    <property type="entry name" value="POTASSIUM CHANNEL PROTEIN 2-RELATED-RELATED"/>
    <property type="match status" value="1"/>
</dbReference>
<keyword evidence="2" id="KW-0472">Membrane</keyword>
<feature type="transmembrane region" description="Helical" evidence="2">
    <location>
        <begin position="21"/>
        <end position="40"/>
    </location>
</feature>
<evidence type="ECO:0000313" key="6">
    <source>
        <dbReference type="Proteomes" id="UP001483337"/>
    </source>
</evidence>
<dbReference type="Gene3D" id="3.30.70.1450">
    <property type="entry name" value="Regulator of K+ conductance, C-terminal domain"/>
    <property type="match status" value="1"/>
</dbReference>
<keyword evidence="2" id="KW-1133">Transmembrane helix</keyword>
<gene>
    <name evidence="5" type="ORF">WJM97_12455</name>
</gene>
<reference evidence="5 6" key="1">
    <citation type="submission" date="2024-04" db="EMBL/GenBank/DDBJ databases">
        <title>Okeanomitos corallinicola gen. &amp; sp. nov. (Nostocales, Cyanobacteria), a new toxic marine heterocyst-forming cyanobacterium from a coral reef.</title>
        <authorList>
            <person name="Li H."/>
            <person name="Li R."/>
            <person name="Kang J."/>
            <person name="Hii K.S."/>
            <person name="Mohamed H.F."/>
            <person name="Xu X."/>
            <person name="Luo Z."/>
        </authorList>
    </citation>
    <scope>NUCLEOTIDE SEQUENCE [LARGE SCALE GENOMIC DNA]</scope>
    <source>
        <strain evidence="5 6">TIOX110</strain>
    </source>
</reference>
<dbReference type="InterPro" id="IPR036291">
    <property type="entry name" value="NAD(P)-bd_dom_sf"/>
</dbReference>
<evidence type="ECO:0000313" key="5">
    <source>
        <dbReference type="EMBL" id="WZB86221.1"/>
    </source>
</evidence>
<dbReference type="InterPro" id="IPR013099">
    <property type="entry name" value="K_chnl_dom"/>
</dbReference>
<dbReference type="Proteomes" id="UP001483337">
    <property type="component" value="Chromosome"/>
</dbReference>
<dbReference type="Pfam" id="PF07885">
    <property type="entry name" value="Ion_trans_2"/>
    <property type="match status" value="1"/>
</dbReference>
<accession>A0ABZ2UMN2</accession>
<dbReference type="SUPFAM" id="SSF116726">
    <property type="entry name" value="TrkA C-terminal domain-like"/>
    <property type="match status" value="1"/>
</dbReference>
<dbReference type="Pfam" id="PF22614">
    <property type="entry name" value="Slo-like_RCK"/>
    <property type="match status" value="1"/>
</dbReference>
<organism evidence="5 6">
    <name type="scientific">Okeanomitos corallinicola TIOX110</name>
    <dbReference type="NCBI Taxonomy" id="3133117"/>
    <lineage>
        <taxon>Bacteria</taxon>
        <taxon>Bacillati</taxon>
        <taxon>Cyanobacteriota</taxon>
        <taxon>Cyanophyceae</taxon>
        <taxon>Nostocales</taxon>
        <taxon>Aphanizomenonaceae</taxon>
        <taxon>Okeanomitos</taxon>
    </lineage>
</organism>
<feature type="domain" description="Potassium channel" evidence="3">
    <location>
        <begin position="25"/>
        <end position="98"/>
    </location>
</feature>
<sequence length="348" mass="39120">MINKNWYKQAWKFLQRENLDRVLLVITILVIFSSITYSIVENKTIIDSVWWTIVTVTTVGYGDISPVTLPGRLVAIVNMIVGIGVLAILSASLASFLVSKKIKEDLGMSAYKFENHIIVCEWNYRAEVIIKEFRQDSDFKEAPIILIADIDRKPIEDENLYFIKGKVSDETLIRANINKAKTAIILGDDKLEHNARDATTILSTLIVESLASSVYTIVELMNAAYIDTCKKAHADEIIVSSHISSMLISQAAINHGITYVISDLLSFQDGANKLYKVPVPRSKIGMPFIEAFVHIKQTYQSTVVALQKGLQGEVMCNPSNQYKLNNQDYLIIVATESSYQEIQKSHLR</sequence>
<proteinExistence type="predicted"/>
<dbReference type="SUPFAM" id="SSF51735">
    <property type="entry name" value="NAD(P)-binding Rossmann-fold domains"/>
    <property type="match status" value="1"/>
</dbReference>
<dbReference type="Gene3D" id="1.10.287.70">
    <property type="match status" value="1"/>
</dbReference>
<dbReference type="Gene3D" id="3.40.50.720">
    <property type="entry name" value="NAD(P)-binding Rossmann-like Domain"/>
    <property type="match status" value="1"/>
</dbReference>
<dbReference type="InterPro" id="IPR036721">
    <property type="entry name" value="RCK_C_sf"/>
</dbReference>
<keyword evidence="6" id="KW-1185">Reference proteome</keyword>
<dbReference type="EMBL" id="CP150886">
    <property type="protein sequence ID" value="WZB86221.1"/>
    <property type="molecule type" value="Genomic_DNA"/>
</dbReference>
<name>A0ABZ2UMN2_9CYAN</name>
<evidence type="ECO:0000256" key="2">
    <source>
        <dbReference type="SAM" id="Phobius"/>
    </source>
</evidence>
<keyword evidence="2" id="KW-0812">Transmembrane</keyword>
<feature type="transmembrane region" description="Helical" evidence="2">
    <location>
        <begin position="73"/>
        <end position="98"/>
    </location>
</feature>
<dbReference type="PANTHER" id="PTHR43833:SF9">
    <property type="entry name" value="POTASSIUM CHANNEL PROTEIN YUGO-RELATED"/>
    <property type="match status" value="1"/>
</dbReference>
<dbReference type="InterPro" id="IPR003148">
    <property type="entry name" value="RCK_N"/>
</dbReference>
<protein>
    <submittedName>
        <fullName evidence="5">Ion channel</fullName>
    </submittedName>
</protein>
<evidence type="ECO:0000256" key="1">
    <source>
        <dbReference type="ARBA" id="ARBA00004651"/>
    </source>
</evidence>
<evidence type="ECO:0000259" key="3">
    <source>
        <dbReference type="Pfam" id="PF07885"/>
    </source>
</evidence>